<evidence type="ECO:0000313" key="2">
    <source>
        <dbReference type="EMBL" id="AUM14598.1"/>
    </source>
</evidence>
<protein>
    <recommendedName>
        <fullName evidence="4">Aminopeptidase</fullName>
    </recommendedName>
</protein>
<feature type="signal peptide" evidence="1">
    <location>
        <begin position="1"/>
        <end position="23"/>
    </location>
</feature>
<accession>A0A2K9LQJ1</accession>
<sequence length="359" mass="41660">MWKHNKHLALFPLLCLLSTLSGCDLPYYWQAAHGQWDLIQRKQPIDQLLSSTHTPDATKEQLQYLLQARQFALQQLALEHNDSYLEYVDLQREYVSWNVFATPELSMQNHTWCYPIAGCVSYRGYFDEQDAQRYAEKMEQQGFDTYIGGVGAYSTLGWFDDPVLSTFLQRGKLALAALLFHELAHQVLYVQDDTVFNESFATSVETILLSQWIKQQGLQAAWPAYEQAHQRHQAFTHLILQHKARRDALYQSEISDQQKRIEKQKLIEAMRQDYTAFKQEWNDFKGYDDWFSAGLNNAQLSTVATYHQLTPGFLALYGESDQNIATFIAESRALAERSKQQRHDRLNHLASANIVYTDN</sequence>
<dbReference type="Pfam" id="PF10023">
    <property type="entry name" value="Aminopep"/>
    <property type="match status" value="1"/>
</dbReference>
<organism evidence="2 3">
    <name type="scientific">Ketobacter alkanivorans</name>
    <dbReference type="NCBI Taxonomy" id="1917421"/>
    <lineage>
        <taxon>Bacteria</taxon>
        <taxon>Pseudomonadati</taxon>
        <taxon>Pseudomonadota</taxon>
        <taxon>Gammaproteobacteria</taxon>
        <taxon>Pseudomonadales</taxon>
        <taxon>Ketobacteraceae</taxon>
        <taxon>Ketobacter</taxon>
    </lineage>
</organism>
<name>A0A2K9LQJ1_9GAMM</name>
<dbReference type="OrthoDB" id="357991at2"/>
<reference evidence="3" key="1">
    <citation type="submission" date="2017-08" db="EMBL/GenBank/DDBJ databases">
        <title>Direct submision.</title>
        <authorList>
            <person name="Kim S.-J."/>
            <person name="Rhee S.-K."/>
        </authorList>
    </citation>
    <scope>NUCLEOTIDE SEQUENCE [LARGE SCALE GENOMIC DNA]</scope>
    <source>
        <strain evidence="3">GI5</strain>
    </source>
</reference>
<dbReference type="PROSITE" id="PS51257">
    <property type="entry name" value="PROKAR_LIPOPROTEIN"/>
    <property type="match status" value="1"/>
</dbReference>
<dbReference type="PIRSF" id="PIRSF029285">
    <property type="entry name" value="Aminopept"/>
    <property type="match status" value="1"/>
</dbReference>
<feature type="chain" id="PRO_5014862553" description="Aminopeptidase" evidence="1">
    <location>
        <begin position="24"/>
        <end position="359"/>
    </location>
</feature>
<gene>
    <name evidence="2" type="ORF">Kalk_20150</name>
</gene>
<proteinExistence type="predicted"/>
<dbReference type="AlphaFoldDB" id="A0A2K9LQJ1"/>
<dbReference type="Proteomes" id="UP000235116">
    <property type="component" value="Chromosome"/>
</dbReference>
<evidence type="ECO:0000313" key="3">
    <source>
        <dbReference type="Proteomes" id="UP000235116"/>
    </source>
</evidence>
<dbReference type="EMBL" id="CP022684">
    <property type="protein sequence ID" value="AUM14598.1"/>
    <property type="molecule type" value="Genomic_DNA"/>
</dbReference>
<dbReference type="KEGG" id="kak:Kalk_20150"/>
<evidence type="ECO:0008006" key="4">
    <source>
        <dbReference type="Google" id="ProtNLM"/>
    </source>
</evidence>
<dbReference type="InterPro" id="IPR014553">
    <property type="entry name" value="Aminopept"/>
</dbReference>
<keyword evidence="1" id="KW-0732">Signal</keyword>
<evidence type="ECO:0000256" key="1">
    <source>
        <dbReference type="SAM" id="SignalP"/>
    </source>
</evidence>
<keyword evidence="3" id="KW-1185">Reference proteome</keyword>
<dbReference type="RefSeq" id="WP_101895971.1">
    <property type="nucleotide sequence ID" value="NZ_CP022684.1"/>
</dbReference>